<dbReference type="EMBL" id="CP001663">
    <property type="protein sequence ID" value="AFP40285.1"/>
    <property type="molecule type" value="Genomic_DNA"/>
</dbReference>
<dbReference type="Proteomes" id="UP000006158">
    <property type="component" value="Chromosome"/>
</dbReference>
<organism evidence="2 3">
    <name type="scientific">Mycolicibacterium smegmatis (strain ATCC 700084 / mc(2)155)</name>
    <name type="common">Mycobacterium smegmatis</name>
    <dbReference type="NCBI Taxonomy" id="246196"/>
    <lineage>
        <taxon>Bacteria</taxon>
        <taxon>Bacillati</taxon>
        <taxon>Actinomycetota</taxon>
        <taxon>Actinomycetes</taxon>
        <taxon>Mycobacteriales</taxon>
        <taxon>Mycobacteriaceae</taxon>
        <taxon>Mycolicibacterium</taxon>
    </lineage>
</organism>
<protein>
    <submittedName>
        <fullName evidence="2">Uncharacterized protein</fullName>
    </submittedName>
</protein>
<dbReference type="PATRIC" id="fig|246196.56.peg.3919"/>
<reference evidence="2 3" key="2">
    <citation type="journal article" date="2009" name="Genome Res.">
        <title>Ortho-proteogenomics: multiple proteomes investigation through orthology and a new MS-based protocol.</title>
        <authorList>
            <person name="Gallien S."/>
            <person name="Perrodou E."/>
            <person name="Carapito C."/>
            <person name="Deshayes C."/>
            <person name="Reyrat J.M."/>
            <person name="Van Dorsselaer A."/>
            <person name="Poch O."/>
            <person name="Schaeffer C."/>
            <person name="Lecompte O."/>
        </authorList>
    </citation>
    <scope>NUCLEOTIDE SEQUENCE [LARGE SCALE GENOMIC DNA]</scope>
    <source>
        <strain evidence="3">ATCC 700084 / mc(2)155</strain>
    </source>
</reference>
<evidence type="ECO:0000313" key="3">
    <source>
        <dbReference type="Proteomes" id="UP000006158"/>
    </source>
</evidence>
<name>I7FFT1_MYCS2</name>
<dbReference type="KEGG" id="msg:MSMEI_3827"/>
<feature type="region of interest" description="Disordered" evidence="1">
    <location>
        <begin position="96"/>
        <end position="124"/>
    </location>
</feature>
<dbReference type="KEGG" id="msb:LJ00_19465"/>
<feature type="region of interest" description="Disordered" evidence="1">
    <location>
        <begin position="1"/>
        <end position="61"/>
    </location>
</feature>
<reference evidence="2 3" key="1">
    <citation type="journal article" date="2007" name="Genome Biol.">
        <title>Interrupted coding sequences in Mycobacterium smegmatis: authentic mutations or sequencing errors?</title>
        <authorList>
            <person name="Deshayes C."/>
            <person name="Perrodou E."/>
            <person name="Gallien S."/>
            <person name="Euphrasie D."/>
            <person name="Schaeffer C."/>
            <person name="Van-Dorsselaer A."/>
            <person name="Poch O."/>
            <person name="Lecompte O."/>
            <person name="Reyrat J.M."/>
        </authorList>
    </citation>
    <scope>NUCLEOTIDE SEQUENCE [LARGE SCALE GENOMIC DNA]</scope>
    <source>
        <strain evidence="3">ATCC 700084 / mc(2)155</strain>
    </source>
</reference>
<proteinExistence type="predicted"/>
<dbReference type="AlphaFoldDB" id="I7FFT1"/>
<evidence type="ECO:0000313" key="2">
    <source>
        <dbReference type="EMBL" id="AFP40285.1"/>
    </source>
</evidence>
<gene>
    <name evidence="2" type="ordered locus">MSMEI_3827</name>
</gene>
<sequence>MQGGWQGQDERGERLRPAPLPACRRSGSGDPKQLRNVFARSGVGGHATPGRAGGGLRFVTSSGDESASDGFLLDSTAGQLAGPALCVEYVLHRSRFGGSPSTTSGGGSHRRHRRDIRLTERPFQ</sequence>
<feature type="compositionally biased region" description="Gly residues" evidence="1">
    <location>
        <begin position="42"/>
        <end position="56"/>
    </location>
</feature>
<accession>I7FFT1</accession>
<evidence type="ECO:0000256" key="1">
    <source>
        <dbReference type="SAM" id="MobiDB-lite"/>
    </source>
</evidence>